<dbReference type="NCBIfam" id="TIGR00756">
    <property type="entry name" value="PPR"/>
    <property type="match status" value="6"/>
</dbReference>
<feature type="repeat" description="PPR" evidence="2">
    <location>
        <begin position="232"/>
        <end position="266"/>
    </location>
</feature>
<feature type="repeat" description="PPR" evidence="2">
    <location>
        <begin position="365"/>
        <end position="395"/>
    </location>
</feature>
<keyword evidence="4" id="KW-1185">Reference proteome</keyword>
<dbReference type="AlphaFoldDB" id="A0AAV8UCK9"/>
<dbReference type="Pfam" id="PF01535">
    <property type="entry name" value="PPR"/>
    <property type="match status" value="5"/>
</dbReference>
<feature type="repeat" description="PPR" evidence="2">
    <location>
        <begin position="396"/>
        <end position="430"/>
    </location>
</feature>
<gene>
    <name evidence="3" type="ORF">K2173_024950</name>
</gene>
<reference evidence="3 4" key="1">
    <citation type="submission" date="2021-09" db="EMBL/GenBank/DDBJ databases">
        <title>Genomic insights and catalytic innovation underlie evolution of tropane alkaloids biosynthesis.</title>
        <authorList>
            <person name="Wang Y.-J."/>
            <person name="Tian T."/>
            <person name="Huang J.-P."/>
            <person name="Huang S.-X."/>
        </authorList>
    </citation>
    <scope>NUCLEOTIDE SEQUENCE [LARGE SCALE GENOMIC DNA]</scope>
    <source>
        <strain evidence="3">KIB-2018</strain>
        <tissue evidence="3">Leaf</tissue>
    </source>
</reference>
<dbReference type="PANTHER" id="PTHR47926:SF437">
    <property type="entry name" value="PENTACOTRIPEPTIDE-REPEAT REGION OF PRORP DOMAIN-CONTAINING PROTEIN"/>
    <property type="match status" value="1"/>
</dbReference>
<evidence type="ECO:0000313" key="4">
    <source>
        <dbReference type="Proteomes" id="UP001159364"/>
    </source>
</evidence>
<comment type="caution">
    <text evidence="3">The sequence shown here is derived from an EMBL/GenBank/DDBJ whole genome shotgun (WGS) entry which is preliminary data.</text>
</comment>
<dbReference type="PROSITE" id="PS51375">
    <property type="entry name" value="PPR"/>
    <property type="match status" value="6"/>
</dbReference>
<accession>A0AAV8UCK9</accession>
<evidence type="ECO:0000313" key="3">
    <source>
        <dbReference type="EMBL" id="KAJ8900310.1"/>
    </source>
</evidence>
<feature type="repeat" description="PPR" evidence="2">
    <location>
        <begin position="201"/>
        <end position="231"/>
    </location>
</feature>
<dbReference type="PANTHER" id="PTHR47926">
    <property type="entry name" value="PENTATRICOPEPTIDE REPEAT-CONTAINING PROTEIN"/>
    <property type="match status" value="1"/>
</dbReference>
<dbReference type="FunFam" id="1.25.40.10:FF:000344">
    <property type="entry name" value="Pentatricopeptide repeat-containing protein"/>
    <property type="match status" value="1"/>
</dbReference>
<protein>
    <recommendedName>
        <fullName evidence="5">Pentatricopeptide repeat-containing protein</fullName>
    </recommendedName>
</protein>
<evidence type="ECO:0008006" key="5">
    <source>
        <dbReference type="Google" id="ProtNLM"/>
    </source>
</evidence>
<dbReference type="InterPro" id="IPR046960">
    <property type="entry name" value="PPR_At4g14850-like_plant"/>
</dbReference>
<dbReference type="InterPro" id="IPR002885">
    <property type="entry name" value="PPR_rpt"/>
</dbReference>
<dbReference type="GO" id="GO:0009451">
    <property type="term" value="P:RNA modification"/>
    <property type="evidence" value="ECO:0007669"/>
    <property type="project" value="InterPro"/>
</dbReference>
<dbReference type="SUPFAM" id="SSF48452">
    <property type="entry name" value="TPR-like"/>
    <property type="match status" value="1"/>
</dbReference>
<dbReference type="FunFam" id="1.25.40.10:FF:000184">
    <property type="entry name" value="Pentatricopeptide repeat-containing protein, chloroplastic"/>
    <property type="match status" value="1"/>
</dbReference>
<name>A0AAV8UCK9_9ROSI</name>
<keyword evidence="1" id="KW-0677">Repeat</keyword>
<feature type="repeat" description="PPR" evidence="2">
    <location>
        <begin position="294"/>
        <end position="329"/>
    </location>
</feature>
<dbReference type="InterPro" id="IPR011990">
    <property type="entry name" value="TPR-like_helical_dom_sf"/>
</dbReference>
<dbReference type="GO" id="GO:0003723">
    <property type="term" value="F:RNA binding"/>
    <property type="evidence" value="ECO:0007669"/>
    <property type="project" value="InterPro"/>
</dbReference>
<dbReference type="Gene3D" id="1.25.40.10">
    <property type="entry name" value="Tetratricopeptide repeat domain"/>
    <property type="match status" value="4"/>
</dbReference>
<proteinExistence type="predicted"/>
<dbReference type="FunFam" id="1.25.40.10:FF:000348">
    <property type="entry name" value="Pentatricopeptide repeat-containing protein chloroplastic"/>
    <property type="match status" value="1"/>
</dbReference>
<dbReference type="Proteomes" id="UP001159364">
    <property type="component" value="Linkage Group LG08"/>
</dbReference>
<dbReference type="EMBL" id="JAIWQS010000008">
    <property type="protein sequence ID" value="KAJ8900310.1"/>
    <property type="molecule type" value="Genomic_DNA"/>
</dbReference>
<evidence type="ECO:0000256" key="2">
    <source>
        <dbReference type="PROSITE-ProRule" id="PRU00708"/>
    </source>
</evidence>
<feature type="repeat" description="PPR" evidence="2">
    <location>
        <begin position="431"/>
        <end position="465"/>
    </location>
</feature>
<organism evidence="3 4">
    <name type="scientific">Erythroxylum novogranatense</name>
    <dbReference type="NCBI Taxonomy" id="1862640"/>
    <lineage>
        <taxon>Eukaryota</taxon>
        <taxon>Viridiplantae</taxon>
        <taxon>Streptophyta</taxon>
        <taxon>Embryophyta</taxon>
        <taxon>Tracheophyta</taxon>
        <taxon>Spermatophyta</taxon>
        <taxon>Magnoliopsida</taxon>
        <taxon>eudicotyledons</taxon>
        <taxon>Gunneridae</taxon>
        <taxon>Pentapetalae</taxon>
        <taxon>rosids</taxon>
        <taxon>fabids</taxon>
        <taxon>Malpighiales</taxon>
        <taxon>Erythroxylaceae</taxon>
        <taxon>Erythroxylum</taxon>
    </lineage>
</organism>
<evidence type="ECO:0000256" key="1">
    <source>
        <dbReference type="ARBA" id="ARBA00022737"/>
    </source>
</evidence>
<dbReference type="Pfam" id="PF13041">
    <property type="entry name" value="PPR_2"/>
    <property type="match status" value="2"/>
</dbReference>
<dbReference type="Pfam" id="PF20431">
    <property type="entry name" value="E_motif"/>
    <property type="match status" value="1"/>
</dbReference>
<dbReference type="InterPro" id="IPR046848">
    <property type="entry name" value="E_motif"/>
</dbReference>
<sequence length="615" mass="69561">MSSWGPECYVTMLEQQARFLLWSPTERKCLFLLQRSKTKKSLLQIQAFMILNSVGTNVNIFTKFILSCAAVAARVPILDALDVVRYARQVFDMRPHRDDAFLCNAMIKAHVGMRQIAESLNLYGHLRRDTGFIPNHFTFTTLAKSCGLSMTIREGLEIHNHVLKMGFYLNLYVSTALLDMYVKCENLGLARKLFEEMSERSLVSWTALIVGYMRSGHMGDAVALFDQMPEKDCAVYNAMIDGYVKAGDMNEAYRLFSKMPSRNVISWTSLINGYCSNGDVSSARSLFDAMPEKNLFSWNAIIGGHCQNKQPNEALKLFREMQLTSSFEPDEVTIVSILPAIADLGALELGRWVHKYVCSKKLDRTTNVCTALVDMYAKCGEVSKARKIFDEMARKEIITWNALINGLAINGRANEALEVFFEMQREGIKPNDVTMLAVLSACNHGGLVDEGKKWLKEMDEFGLEPKIEHFGCLVDLLGRAGYLEEAEKLIKAMPYEANGVILSSFLFACGYFKDVKRAEKVLKQILSVEPENDGNYTMLRNLYAKEEQWRNVEEVKVLMRTKGAKKETGSSAIEIDNSVSEFLSGGRAHPQWDAIHSMVEFLRIHMRDKTVTQNL</sequence>